<dbReference type="RefSeq" id="WP_015691195.1">
    <property type="nucleotide sequence ID" value="NC_016940.1"/>
</dbReference>
<gene>
    <name evidence="2" type="ordered locus">SGRA_0805</name>
</gene>
<feature type="transmembrane region" description="Helical" evidence="1">
    <location>
        <begin position="12"/>
        <end position="29"/>
    </location>
</feature>
<proteinExistence type="predicted"/>
<keyword evidence="3" id="KW-1185">Reference proteome</keyword>
<reference evidence="2 3" key="1">
    <citation type="journal article" date="2012" name="Stand. Genomic Sci.">
        <title>Complete genome sequencing and analysis of Saprospira grandis str. Lewin, a predatory marine bacterium.</title>
        <authorList>
            <person name="Saw J.H."/>
            <person name="Yuryev A."/>
            <person name="Kanbe M."/>
            <person name="Hou S."/>
            <person name="Young A.G."/>
            <person name="Aizawa S."/>
            <person name="Alam M."/>
        </authorList>
    </citation>
    <scope>NUCLEOTIDE SEQUENCE [LARGE SCALE GENOMIC DNA]</scope>
    <source>
        <strain evidence="2 3">Lewin</strain>
    </source>
</reference>
<protein>
    <submittedName>
        <fullName evidence="2">Uncharacterized protein</fullName>
    </submittedName>
</protein>
<dbReference type="HOGENOM" id="CLU_939722_0_0_10"/>
<sequence length="296" mass="34013">MNLSMKQPFLQLVYLGAMMSLLYISYFPGDSAFAQKIAAESLSIMFGLFLVGGIFLFLKRPYLMLQSWLACMSFCYFLKGSSDSFYYASMQQQQPVFQLLQLDLKSISSEENILLLEKLSQLEADLIYLQADQSADACLSEIEKKYSHKYELETKNSWVYSQRPLIIDSSNWTFAPLLIDTQAQIRLLCLPQNKQEPLNSKKLQQLSKHSAFIGAAPLFVVSWSQDLPWSEELRNLRQSLELEDSQLDINWQTEGQHIFHSKELRCLELNSPIEARSLFGRYQMQKTTATAAASYL</sequence>
<keyword evidence="1" id="KW-1133">Transmembrane helix</keyword>
<dbReference type="EMBL" id="CP002831">
    <property type="protein sequence ID" value="AFC23543.1"/>
    <property type="molecule type" value="Genomic_DNA"/>
</dbReference>
<evidence type="ECO:0000256" key="1">
    <source>
        <dbReference type="SAM" id="Phobius"/>
    </source>
</evidence>
<dbReference type="OrthoDB" id="9819042at2"/>
<evidence type="ECO:0000313" key="2">
    <source>
        <dbReference type="EMBL" id="AFC23543.1"/>
    </source>
</evidence>
<accession>H6L206</accession>
<dbReference type="AlphaFoldDB" id="H6L206"/>
<evidence type="ECO:0000313" key="3">
    <source>
        <dbReference type="Proteomes" id="UP000007519"/>
    </source>
</evidence>
<keyword evidence="1" id="KW-0472">Membrane</keyword>
<dbReference type="Proteomes" id="UP000007519">
    <property type="component" value="Chromosome"/>
</dbReference>
<keyword evidence="1" id="KW-0812">Transmembrane</keyword>
<dbReference type="KEGG" id="sgn:SGRA_0805"/>
<name>H6L206_SAPGL</name>
<feature type="transmembrane region" description="Helical" evidence="1">
    <location>
        <begin position="41"/>
        <end position="58"/>
    </location>
</feature>
<organism evidence="2 3">
    <name type="scientific">Saprospira grandis (strain Lewin)</name>
    <dbReference type="NCBI Taxonomy" id="984262"/>
    <lineage>
        <taxon>Bacteria</taxon>
        <taxon>Pseudomonadati</taxon>
        <taxon>Bacteroidota</taxon>
        <taxon>Saprospiria</taxon>
        <taxon>Saprospirales</taxon>
        <taxon>Saprospiraceae</taxon>
        <taxon>Saprospira</taxon>
    </lineage>
</organism>